<organism evidence="3">
    <name type="scientific">marine metagenome</name>
    <dbReference type="NCBI Taxonomy" id="408172"/>
    <lineage>
        <taxon>unclassified sequences</taxon>
        <taxon>metagenomes</taxon>
        <taxon>ecological metagenomes</taxon>
    </lineage>
</organism>
<name>A0A381SEP2_9ZZZZ</name>
<evidence type="ECO:0000256" key="2">
    <source>
        <dbReference type="SAM" id="Phobius"/>
    </source>
</evidence>
<accession>A0A381SEP2</accession>
<proteinExistence type="predicted"/>
<gene>
    <name evidence="3" type="ORF">METZ01_LOCUS55404</name>
</gene>
<protein>
    <recommendedName>
        <fullName evidence="4">Type II secretion system protein GspG C-terminal domain-containing protein</fullName>
    </recommendedName>
</protein>
<evidence type="ECO:0008006" key="4">
    <source>
        <dbReference type="Google" id="ProtNLM"/>
    </source>
</evidence>
<keyword evidence="2" id="KW-1133">Transmembrane helix</keyword>
<dbReference type="EMBL" id="UINC01003016">
    <property type="protein sequence ID" value="SVA02550.1"/>
    <property type="molecule type" value="Genomic_DNA"/>
</dbReference>
<keyword evidence="2" id="KW-0472">Membrane</keyword>
<reference evidence="3" key="1">
    <citation type="submission" date="2018-05" db="EMBL/GenBank/DDBJ databases">
        <authorList>
            <person name="Lanie J.A."/>
            <person name="Ng W.-L."/>
            <person name="Kazmierczak K.M."/>
            <person name="Andrzejewski T.M."/>
            <person name="Davidsen T.M."/>
            <person name="Wayne K.J."/>
            <person name="Tettelin H."/>
            <person name="Glass J.I."/>
            <person name="Rusch D."/>
            <person name="Podicherti R."/>
            <person name="Tsui H.-C.T."/>
            <person name="Winkler M.E."/>
        </authorList>
    </citation>
    <scope>NUCLEOTIDE SEQUENCE</scope>
</reference>
<sequence>MRPSQPQVARSSSDSGYAMAGMLAAIAIMSLALGVLLPNWTTSATREKEAELIFRGGQYARAIRLYGARFGNAYPPDIDTLVQGRFLRRAYADPMMEDGEFDLVRLSALQGAPGATAGISLRQQGRAGSTETGRTSFQTATAGLNDESEPIVGVRSRNTGASMREVNGLSSYAEWVFTPTAAGVLGGHTFPSTPESSIGTTDTGAGDTIGLAPPLLGTGR</sequence>
<evidence type="ECO:0000313" key="3">
    <source>
        <dbReference type="EMBL" id="SVA02550.1"/>
    </source>
</evidence>
<evidence type="ECO:0000256" key="1">
    <source>
        <dbReference type="SAM" id="MobiDB-lite"/>
    </source>
</evidence>
<dbReference type="AlphaFoldDB" id="A0A381SEP2"/>
<feature type="compositionally biased region" description="Low complexity" evidence="1">
    <location>
        <begin position="198"/>
        <end position="210"/>
    </location>
</feature>
<feature type="transmembrane region" description="Helical" evidence="2">
    <location>
        <begin position="16"/>
        <end position="37"/>
    </location>
</feature>
<keyword evidence="2" id="KW-0812">Transmembrane</keyword>
<feature type="region of interest" description="Disordered" evidence="1">
    <location>
        <begin position="190"/>
        <end position="220"/>
    </location>
</feature>